<gene>
    <name evidence="1" type="ORF">BN13_280015</name>
</gene>
<accession>A0A077MDX6</accession>
<dbReference type="EMBL" id="CAJC01000137">
    <property type="protein sequence ID" value="CCI53018.1"/>
    <property type="molecule type" value="Genomic_DNA"/>
</dbReference>
<comment type="caution">
    <text evidence="1">The sequence shown here is derived from an EMBL/GenBank/DDBJ whole genome shotgun (WGS) entry which is preliminary data.</text>
</comment>
<name>A0A077MDX6_9MICO</name>
<evidence type="ECO:0000313" key="2">
    <source>
        <dbReference type="Proteomes" id="UP000035720"/>
    </source>
</evidence>
<organism evidence="1 2">
    <name type="scientific">Nostocoides jenkinsii Ben 74</name>
    <dbReference type="NCBI Taxonomy" id="1193518"/>
    <lineage>
        <taxon>Bacteria</taxon>
        <taxon>Bacillati</taxon>
        <taxon>Actinomycetota</taxon>
        <taxon>Actinomycetes</taxon>
        <taxon>Micrococcales</taxon>
        <taxon>Intrasporangiaceae</taxon>
        <taxon>Nostocoides</taxon>
    </lineage>
</organism>
<protein>
    <submittedName>
        <fullName evidence="1">Uncharacterized protein</fullName>
    </submittedName>
</protein>
<proteinExistence type="predicted"/>
<keyword evidence="2" id="KW-1185">Reference proteome</keyword>
<dbReference type="AlphaFoldDB" id="A0A077MDX6"/>
<dbReference type="Proteomes" id="UP000035720">
    <property type="component" value="Unassembled WGS sequence"/>
</dbReference>
<sequence>MDDRGRRRRLARDDLREGVLKECRPRTRLGETEYPGATSPCPVTAAAKEVKSVRFRQTRAVPCSGLGPDHGNSRGAFAA</sequence>
<evidence type="ECO:0000313" key="1">
    <source>
        <dbReference type="EMBL" id="CCI53018.1"/>
    </source>
</evidence>
<dbReference type="STRING" id="1193518.BN13_280015"/>
<reference evidence="1 2" key="1">
    <citation type="journal article" date="2013" name="ISME J.">
        <title>A metabolic model for members of the genus Tetrasphaera involved in enhanced biological phosphorus removal.</title>
        <authorList>
            <person name="Kristiansen R."/>
            <person name="Nguyen H.T.T."/>
            <person name="Saunders A.M."/>
            <person name="Nielsen J.L."/>
            <person name="Wimmer R."/>
            <person name="Le V.Q."/>
            <person name="McIlroy S.J."/>
            <person name="Petrovski S."/>
            <person name="Seviour R.J."/>
            <person name="Calteau A."/>
            <person name="Nielsen K.L."/>
            <person name="Nielsen P.H."/>
        </authorList>
    </citation>
    <scope>NUCLEOTIDE SEQUENCE [LARGE SCALE GENOMIC DNA]</scope>
    <source>
        <strain evidence="1 2">Ben 74</strain>
    </source>
</reference>